<dbReference type="Gene3D" id="2.30.30.490">
    <property type="match status" value="1"/>
</dbReference>
<feature type="region of interest" description="Disordered" evidence="6">
    <location>
        <begin position="1397"/>
        <end position="1668"/>
    </location>
</feature>
<feature type="compositionally biased region" description="Polar residues" evidence="6">
    <location>
        <begin position="1274"/>
        <end position="1284"/>
    </location>
</feature>
<dbReference type="Pfam" id="PF13832">
    <property type="entry name" value="zf-HC5HC2H_2"/>
    <property type="match status" value="1"/>
</dbReference>
<dbReference type="SMART" id="SM00249">
    <property type="entry name" value="PHD"/>
    <property type="match status" value="3"/>
</dbReference>
<dbReference type="InterPro" id="IPR013088">
    <property type="entry name" value="Znf_NHR/GATA"/>
</dbReference>
<dbReference type="EMBL" id="JAJTJA010000004">
    <property type="protein sequence ID" value="KAH8700612.1"/>
    <property type="molecule type" value="Genomic_DNA"/>
</dbReference>
<dbReference type="InterPro" id="IPR034732">
    <property type="entry name" value="EPHD"/>
</dbReference>
<dbReference type="Gene3D" id="3.30.50.10">
    <property type="entry name" value="Erythroid Transcription Factor GATA-1, subunit A"/>
    <property type="match status" value="1"/>
</dbReference>
<dbReference type="InterPro" id="IPR001025">
    <property type="entry name" value="BAH_dom"/>
</dbReference>
<feature type="compositionally biased region" description="Low complexity" evidence="6">
    <location>
        <begin position="1501"/>
        <end position="1510"/>
    </location>
</feature>
<dbReference type="PROSITE" id="PS51805">
    <property type="entry name" value="EPHD"/>
    <property type="match status" value="1"/>
</dbReference>
<dbReference type="InterPro" id="IPR043151">
    <property type="entry name" value="BAH_sf"/>
</dbReference>
<feature type="compositionally biased region" description="Acidic residues" evidence="6">
    <location>
        <begin position="471"/>
        <end position="483"/>
    </location>
</feature>
<dbReference type="GO" id="GO:0004842">
    <property type="term" value="F:ubiquitin-protein transferase activity"/>
    <property type="evidence" value="ECO:0007669"/>
    <property type="project" value="TreeGrafter"/>
</dbReference>
<dbReference type="PROSITE" id="PS51156">
    <property type="entry name" value="ELM2"/>
    <property type="match status" value="1"/>
</dbReference>
<evidence type="ECO:0000256" key="4">
    <source>
        <dbReference type="ARBA" id="ARBA00023242"/>
    </source>
</evidence>
<dbReference type="CDD" id="cd15571">
    <property type="entry name" value="ePHD"/>
    <property type="match status" value="1"/>
</dbReference>
<evidence type="ECO:0000259" key="7">
    <source>
        <dbReference type="PROSITE" id="PS50016"/>
    </source>
</evidence>
<feature type="compositionally biased region" description="Pro residues" evidence="6">
    <location>
        <begin position="1443"/>
        <end position="1455"/>
    </location>
</feature>
<dbReference type="RefSeq" id="XP_046074318.1">
    <property type="nucleotide sequence ID" value="XM_046218070.1"/>
</dbReference>
<dbReference type="InterPro" id="IPR009057">
    <property type="entry name" value="Homeodomain-like_sf"/>
</dbReference>
<evidence type="ECO:0000256" key="2">
    <source>
        <dbReference type="ARBA" id="ARBA00022771"/>
    </source>
</evidence>
<dbReference type="FunFam" id="2.30.30.490:FF:000018">
    <property type="entry name" value="Lid2 complex component snt2"/>
    <property type="match status" value="1"/>
</dbReference>
<feature type="compositionally biased region" description="Polar residues" evidence="6">
    <location>
        <begin position="170"/>
        <end position="186"/>
    </location>
</feature>
<dbReference type="CDD" id="cd04710">
    <property type="entry name" value="BAH_fungalPHD"/>
    <property type="match status" value="1"/>
</dbReference>
<sequence>MSEDRQSTESLPPSAEPSDVVANSASPTGRAKNRQTTLSTKAAQTEKPEDAPPVNAVHSVPMTASNSSSSEVGLVPDSLAAPYSTRSRGRNGAPRPNYAEDIEMDFELTSPAPTTAKAPTTAAKRNATSSVNSSPAATESEKGPAASTRKGQAAANGVHANSAVKDMIPGTSTFSANTANGATSAPSRKRKQPPTGSTGANANGTTKRSLNSASENKMNFRLSNMMTFENSGARLKNGKLKADDGTTLEVNDHVYLVCEPPGEPYYLGRIMEFLPAKGNSSGPVEMVRVNWYYRPKDIQRSVSDPRFVFASMHSDPCPLSSLRGKCSIMHVSEISNLDEYRRSKDTFWYDKMFDRYMHRYYEVVPTKDVINVPEHVKKVLDDRWKFILCELARKKELTGAVKTCIKCGLYAASAESVDCAVCHHTYHMNCVRPKLTKKPARGFAWACALCSRAQERKLEARNTPMAGENLPDIEEDLPEEDDDEPMIDAVATGRSSPAADEKKKPEPATAAQIAQAKMWPYRYFGIHCQLEDALDYDDRIYPRASSRIGTRHQAIVSPWFGQPVQYAKPLDLKKRFKGSGKVNANKLSKETQAAIEAEKQDRLARPWVMDEPQGYVRRGEDEPVPVNGKEVHFFRSGEDDAPGSEMSQEERENFIDEYMARAKEVASERGLPKYHTNFLDKALEYLYSESYNVDAALKRLKKADLYKDLKEPKLNKDQKALFEEGVSKYGSEWINIRRHIGNIETKHVVRYYYMWKKTTEGRRIWGSYEGRRGKKEARRADPSSKLLDDIADEHDDSAFDNDKATEKKKGFQCKFCLTRSSPQWRRAPLTTPGATIPAEPTSKKADRGSQLAVALCHRCAIMWRKYAIEYKDVDELAKRLQAGGNKAWRRKLDEEMLAQMLVSDESPLNISSTTAATAASIGVNVNGSITPDTQSEPVKKKARTLAEKDSATTSARNSVEPLPKKKPIEKPAEPLPIIPEPPRAKVLPCAICKSMDSTSDAFVSCRDCRLTVHQRCYGVAPDIYPQKWLCDACSNDRTPLVSTIYECVLCPVAVTEQELMEAPKSNHKKKTERDREKERLEKELVAEAIKLYQRRQEAVGKPTGPREPLKRTVGNNWVHVNCALWNPEIKFGNAVELEPAEGFGLIPRDRYQEICKLCKTKNGSCVSCHYPGCSAKFHVGCAFQADYLFGFDVNPVKGSRRESITTMKIGEETGSVTPGIWCPSHAAQADVHDISEPTDHDGLNALALYVRTYKQADLGLTGTVRKAAHVQQHVNAPLSSNGSVHVNRRASGAGSTQDNTQGPSSTSTPVESAHPPAGPQGSKACVHCKTSFSPRWWLVDNPHRSNITANGLGHLTNGTVLHSRTLSQGSVPYVNGDYRTESELMFECHKCHLKRPIPPPSTESHPSPYDASRASVLPTSRPADYTPQYTSHGHPPQQGPLGRPEPPAQIPPLPPSGSAWYNGYEHLPKHGVPTSAPQTNGFGQPPPYPPSGPPHLPSFPGPAGTSVPPHAHTHHSPPPAAAHLPPPPPGPYPGVLPVPSPAHPYSTPSYASPALSTPHGPPSLPFGTSMSPPDIRTSLVHRSPPRALGGHPPPPSRVYPVEMVGHSPSMSRGSVDHSLPSTPNRSEEHAITSTHPTNSARYPSGSSSGGPSANTGASASPSLKNLLS</sequence>
<feature type="domain" description="PHD-type" evidence="7">
    <location>
        <begin position="401"/>
        <end position="453"/>
    </location>
</feature>
<feature type="compositionally biased region" description="Low complexity" evidence="6">
    <location>
        <begin position="195"/>
        <end position="206"/>
    </location>
</feature>
<reference evidence="12" key="1">
    <citation type="submission" date="2021-12" db="EMBL/GenBank/DDBJ databases">
        <title>Convergent genome expansion in fungi linked to evolution of root-endophyte symbiosis.</title>
        <authorList>
            <consortium name="DOE Joint Genome Institute"/>
            <person name="Ke Y.-H."/>
            <person name="Bonito G."/>
            <person name="Liao H.-L."/>
            <person name="Looney B."/>
            <person name="Rojas-Flechas A."/>
            <person name="Nash J."/>
            <person name="Hameed K."/>
            <person name="Schadt C."/>
            <person name="Martin F."/>
            <person name="Crous P.W."/>
            <person name="Miettinen O."/>
            <person name="Magnuson J.K."/>
            <person name="Labbe J."/>
            <person name="Jacobson D."/>
            <person name="Doktycz M.J."/>
            <person name="Veneault-Fourrey C."/>
            <person name="Kuo A."/>
            <person name="Mondo S."/>
            <person name="Calhoun S."/>
            <person name="Riley R."/>
            <person name="Ohm R."/>
            <person name="LaButti K."/>
            <person name="Andreopoulos B."/>
            <person name="Pangilinan J."/>
            <person name="Nolan M."/>
            <person name="Tritt A."/>
            <person name="Clum A."/>
            <person name="Lipzen A."/>
            <person name="Daum C."/>
            <person name="Barry K."/>
            <person name="Grigoriev I.V."/>
            <person name="Vilgalys R."/>
        </authorList>
    </citation>
    <scope>NUCLEOTIDE SEQUENCE</scope>
    <source>
        <strain evidence="12">PMI_201</strain>
    </source>
</reference>
<evidence type="ECO:0000259" key="8">
    <source>
        <dbReference type="PROSITE" id="PS51038"/>
    </source>
</evidence>
<proteinExistence type="predicted"/>
<feature type="region of interest" description="Disordered" evidence="6">
    <location>
        <begin position="929"/>
        <end position="979"/>
    </location>
</feature>
<dbReference type="PANTHER" id="PTHR47672:SF1">
    <property type="entry name" value="E3 UBIQUITIN-PROTEIN LIGASE SNT2"/>
    <property type="match status" value="1"/>
</dbReference>
<accession>A0AAD4Q2P3</accession>
<feature type="domain" description="PHD-type" evidence="7">
    <location>
        <begin position="986"/>
        <end position="1036"/>
    </location>
</feature>
<evidence type="ECO:0000256" key="6">
    <source>
        <dbReference type="SAM" id="MobiDB-lite"/>
    </source>
</evidence>
<dbReference type="GO" id="GO:0048189">
    <property type="term" value="C:Lid2 complex"/>
    <property type="evidence" value="ECO:0007669"/>
    <property type="project" value="TreeGrafter"/>
</dbReference>
<dbReference type="SUPFAM" id="SSF46689">
    <property type="entry name" value="Homeodomain-like"/>
    <property type="match status" value="1"/>
</dbReference>
<dbReference type="GeneID" id="70248357"/>
<dbReference type="InterPro" id="IPR011011">
    <property type="entry name" value="Znf_FYVE_PHD"/>
</dbReference>
<dbReference type="PROSITE" id="PS50016">
    <property type="entry name" value="ZF_PHD_2"/>
    <property type="match status" value="2"/>
</dbReference>
<dbReference type="GO" id="GO:0008270">
    <property type="term" value="F:zinc ion binding"/>
    <property type="evidence" value="ECO:0007669"/>
    <property type="project" value="UniProtKB-KW"/>
</dbReference>
<keyword evidence="13" id="KW-1185">Reference proteome</keyword>
<evidence type="ECO:0000313" key="13">
    <source>
        <dbReference type="Proteomes" id="UP001201262"/>
    </source>
</evidence>
<dbReference type="GO" id="GO:0006355">
    <property type="term" value="P:regulation of DNA-templated transcription"/>
    <property type="evidence" value="ECO:0007669"/>
    <property type="project" value="InterPro"/>
</dbReference>
<dbReference type="InterPro" id="IPR019787">
    <property type="entry name" value="Znf_PHD-finger"/>
</dbReference>
<dbReference type="GO" id="GO:0036205">
    <property type="term" value="P:histone catabolic process"/>
    <property type="evidence" value="ECO:0007669"/>
    <property type="project" value="TreeGrafter"/>
</dbReference>
<evidence type="ECO:0000259" key="10">
    <source>
        <dbReference type="PROSITE" id="PS51293"/>
    </source>
</evidence>
<feature type="domain" description="SANT" evidence="10">
    <location>
        <begin position="715"/>
        <end position="760"/>
    </location>
</feature>
<dbReference type="Gene3D" id="3.30.40.10">
    <property type="entry name" value="Zinc/RING finger domain, C3HC4 (zinc finger)"/>
    <property type="match status" value="3"/>
</dbReference>
<evidence type="ECO:0000256" key="1">
    <source>
        <dbReference type="ARBA" id="ARBA00022723"/>
    </source>
</evidence>
<feature type="compositionally biased region" description="Low complexity" evidence="6">
    <location>
        <begin position="109"/>
        <end position="128"/>
    </location>
</feature>
<feature type="domain" description="PHD-type" evidence="11">
    <location>
        <begin position="1094"/>
        <end position="1226"/>
    </location>
</feature>
<dbReference type="Proteomes" id="UP001201262">
    <property type="component" value="Unassembled WGS sequence"/>
</dbReference>
<dbReference type="Pfam" id="PF00628">
    <property type="entry name" value="PHD"/>
    <property type="match status" value="1"/>
</dbReference>
<dbReference type="PROSITE" id="PS51293">
    <property type="entry name" value="SANT"/>
    <property type="match status" value="1"/>
</dbReference>
<dbReference type="InterPro" id="IPR013083">
    <property type="entry name" value="Znf_RING/FYVE/PHD"/>
</dbReference>
<keyword evidence="4" id="KW-0539">Nucleus</keyword>
<name>A0AAD4Q2P3_9EURO</name>
<evidence type="ECO:0008006" key="14">
    <source>
        <dbReference type="Google" id="ProtNLM"/>
    </source>
</evidence>
<evidence type="ECO:0000256" key="5">
    <source>
        <dbReference type="PROSITE-ProRule" id="PRU00146"/>
    </source>
</evidence>
<feature type="domain" description="ELM2" evidence="9">
    <location>
        <begin position="544"/>
        <end position="704"/>
    </location>
</feature>
<dbReference type="GO" id="GO:0003682">
    <property type="term" value="F:chromatin binding"/>
    <property type="evidence" value="ECO:0007669"/>
    <property type="project" value="InterPro"/>
</dbReference>
<keyword evidence="3" id="KW-0862">Zinc</keyword>
<evidence type="ECO:0000256" key="3">
    <source>
        <dbReference type="ARBA" id="ARBA00022833"/>
    </source>
</evidence>
<feature type="region of interest" description="Disordered" evidence="6">
    <location>
        <begin position="1"/>
        <end position="213"/>
    </location>
</feature>
<feature type="domain" description="BAH" evidence="8">
    <location>
        <begin position="246"/>
        <end position="364"/>
    </location>
</feature>
<feature type="region of interest" description="Disordered" evidence="6">
    <location>
        <begin position="1274"/>
        <end position="1325"/>
    </location>
</feature>
<dbReference type="Pfam" id="PF01426">
    <property type="entry name" value="BAH"/>
    <property type="match status" value="1"/>
</dbReference>
<feature type="compositionally biased region" description="Pro residues" evidence="6">
    <location>
        <begin position="1484"/>
        <end position="1500"/>
    </location>
</feature>
<comment type="caution">
    <text evidence="12">The sequence shown here is derived from an EMBL/GenBank/DDBJ whole genome shotgun (WGS) entry which is preliminary data.</text>
</comment>
<dbReference type="InterPro" id="IPR000949">
    <property type="entry name" value="ELM2_dom"/>
</dbReference>
<feature type="compositionally biased region" description="Polar residues" evidence="6">
    <location>
        <begin position="62"/>
        <end position="71"/>
    </location>
</feature>
<dbReference type="SMART" id="SM00439">
    <property type="entry name" value="BAH"/>
    <property type="match status" value="1"/>
</dbReference>
<evidence type="ECO:0000259" key="9">
    <source>
        <dbReference type="PROSITE" id="PS51156"/>
    </source>
</evidence>
<protein>
    <recommendedName>
        <fullName evidence="14">PHD finger and BAH domain protein</fullName>
    </recommendedName>
</protein>
<feature type="compositionally biased region" description="Basic and acidic residues" evidence="6">
    <location>
        <begin position="962"/>
        <end position="972"/>
    </location>
</feature>
<feature type="compositionally biased region" description="Low complexity" evidence="6">
    <location>
        <begin position="1639"/>
        <end position="1662"/>
    </location>
</feature>
<evidence type="ECO:0000259" key="11">
    <source>
        <dbReference type="PROSITE" id="PS51805"/>
    </source>
</evidence>
<dbReference type="PROSITE" id="PS51038">
    <property type="entry name" value="BAH"/>
    <property type="match status" value="1"/>
</dbReference>
<feature type="region of interest" description="Disordered" evidence="6">
    <location>
        <begin position="461"/>
        <end position="483"/>
    </location>
</feature>
<dbReference type="Pfam" id="PF13831">
    <property type="entry name" value="PHD_2"/>
    <property type="match status" value="1"/>
</dbReference>
<dbReference type="Gene3D" id="1.10.10.60">
    <property type="entry name" value="Homeodomain-like"/>
    <property type="match status" value="1"/>
</dbReference>
<feature type="compositionally biased region" description="Pro residues" evidence="6">
    <location>
        <begin position="1516"/>
        <end position="1542"/>
    </location>
</feature>
<dbReference type="SUPFAM" id="SSF57903">
    <property type="entry name" value="FYVE/PHD zinc finger"/>
    <property type="match status" value="2"/>
</dbReference>
<evidence type="ECO:0000313" key="12">
    <source>
        <dbReference type="EMBL" id="KAH8700612.1"/>
    </source>
</evidence>
<organism evidence="12 13">
    <name type="scientific">Talaromyces proteolyticus</name>
    <dbReference type="NCBI Taxonomy" id="1131652"/>
    <lineage>
        <taxon>Eukaryota</taxon>
        <taxon>Fungi</taxon>
        <taxon>Dikarya</taxon>
        <taxon>Ascomycota</taxon>
        <taxon>Pezizomycotina</taxon>
        <taxon>Eurotiomycetes</taxon>
        <taxon>Eurotiomycetidae</taxon>
        <taxon>Eurotiales</taxon>
        <taxon>Trichocomaceae</taxon>
        <taxon>Talaromyces</taxon>
        <taxon>Talaromyces sect. Bacilispori</taxon>
    </lineage>
</organism>
<dbReference type="PANTHER" id="PTHR47672">
    <property type="entry name" value="E3 UBIQUITIN-PROTEIN LIGASE SNT2"/>
    <property type="match status" value="1"/>
</dbReference>
<dbReference type="InterPro" id="IPR017884">
    <property type="entry name" value="SANT_dom"/>
</dbReference>
<gene>
    <name evidence="12" type="ORF">BGW36DRAFT_395670</name>
</gene>
<keyword evidence="1" id="KW-0479">Metal-binding</keyword>
<dbReference type="InterPro" id="IPR029617">
    <property type="entry name" value="Snt2"/>
</dbReference>
<feature type="compositionally biased region" description="Polar residues" evidence="6">
    <location>
        <begin position="34"/>
        <end position="43"/>
    </location>
</feature>
<dbReference type="InterPro" id="IPR001965">
    <property type="entry name" value="Znf_PHD"/>
</dbReference>
<feature type="compositionally biased region" description="Polar residues" evidence="6">
    <location>
        <begin position="1293"/>
        <end position="1310"/>
    </location>
</feature>
<keyword evidence="2 5" id="KW-0863">Zinc-finger</keyword>